<dbReference type="Gene3D" id="2.60.40.10">
    <property type="entry name" value="Immunoglobulins"/>
    <property type="match status" value="1"/>
</dbReference>
<sequence length="203" mass="22541">MLRMPVSLSSSFCDRPHLVVFISGVRHVTGIEIKTETEVVAVNGTDVKLSCTFSSSHPVSPDSVSVSWHFRPLNLGLEESLFYYHETPYPPESGRFKDHVVWSGDVTRKDASITLQEVNPTFNGTYSCQVKNPPDVHGTHGEISLKVVNKVSLSEISLLAIIVGGACGAALVLLSIFMAVRFYRNRRKENDIELHESKDPTVW</sequence>
<dbReference type="SMART" id="SM00409">
    <property type="entry name" value="IG"/>
    <property type="match status" value="1"/>
</dbReference>
<dbReference type="PANTHER" id="PTHR13869:SF21">
    <property type="entry name" value="MYELIN PROTEIN ZERO-LIKE PROTEIN 2"/>
    <property type="match status" value="1"/>
</dbReference>
<dbReference type="InterPro" id="IPR036179">
    <property type="entry name" value="Ig-like_dom_sf"/>
</dbReference>
<keyword evidence="12" id="KW-1185">Reference proteome</keyword>
<keyword evidence="4 9" id="KW-1133">Transmembrane helix</keyword>
<evidence type="ECO:0000256" key="3">
    <source>
        <dbReference type="ARBA" id="ARBA00022729"/>
    </source>
</evidence>
<dbReference type="GO" id="GO:0098609">
    <property type="term" value="P:cell-cell adhesion"/>
    <property type="evidence" value="ECO:0007669"/>
    <property type="project" value="TreeGrafter"/>
</dbReference>
<dbReference type="Ensembl" id="ENSACIT00000019364.1">
    <property type="protein sequence ID" value="ENSACIP00000018858.1"/>
    <property type="gene ID" value="ENSACIG00000014665.1"/>
</dbReference>
<dbReference type="AlphaFoldDB" id="A0A3Q0SAV5"/>
<comment type="subcellular location">
    <subcellularLocation>
        <location evidence="1">Membrane</location>
        <topology evidence="1">Single-pass type I membrane protein</topology>
    </subcellularLocation>
</comment>
<protein>
    <submittedName>
        <fullName evidence="11">Myelin protein zero-like 2b</fullName>
    </submittedName>
</protein>
<evidence type="ECO:0000256" key="2">
    <source>
        <dbReference type="ARBA" id="ARBA00022692"/>
    </source>
</evidence>
<dbReference type="PROSITE" id="PS50835">
    <property type="entry name" value="IG_LIKE"/>
    <property type="match status" value="1"/>
</dbReference>
<dbReference type="InterPro" id="IPR013783">
    <property type="entry name" value="Ig-like_fold"/>
</dbReference>
<dbReference type="InterPro" id="IPR003599">
    <property type="entry name" value="Ig_sub"/>
</dbReference>
<organism evidence="11 12">
    <name type="scientific">Amphilophus citrinellus</name>
    <name type="common">Midas cichlid</name>
    <name type="synonym">Cichlasoma citrinellum</name>
    <dbReference type="NCBI Taxonomy" id="61819"/>
    <lineage>
        <taxon>Eukaryota</taxon>
        <taxon>Metazoa</taxon>
        <taxon>Chordata</taxon>
        <taxon>Craniata</taxon>
        <taxon>Vertebrata</taxon>
        <taxon>Euteleostomi</taxon>
        <taxon>Actinopterygii</taxon>
        <taxon>Neopterygii</taxon>
        <taxon>Teleostei</taxon>
        <taxon>Neoteleostei</taxon>
        <taxon>Acanthomorphata</taxon>
        <taxon>Ovalentaria</taxon>
        <taxon>Cichlomorphae</taxon>
        <taxon>Cichliformes</taxon>
        <taxon>Cichlidae</taxon>
        <taxon>New World cichlids</taxon>
        <taxon>Cichlasomatinae</taxon>
        <taxon>Heroini</taxon>
        <taxon>Amphilophus</taxon>
    </lineage>
</organism>
<feature type="domain" description="Ig-like" evidence="10">
    <location>
        <begin position="16"/>
        <end position="144"/>
    </location>
</feature>
<dbReference type="SMART" id="SM00406">
    <property type="entry name" value="IGv"/>
    <property type="match status" value="1"/>
</dbReference>
<keyword evidence="5 9" id="KW-0472">Membrane</keyword>
<dbReference type="PANTHER" id="PTHR13869">
    <property type="entry name" value="MYELIN P0 RELATED"/>
    <property type="match status" value="1"/>
</dbReference>
<keyword evidence="6" id="KW-1015">Disulfide bond</keyword>
<feature type="transmembrane region" description="Helical" evidence="9">
    <location>
        <begin position="156"/>
        <end position="180"/>
    </location>
</feature>
<evidence type="ECO:0000256" key="9">
    <source>
        <dbReference type="SAM" id="Phobius"/>
    </source>
</evidence>
<evidence type="ECO:0000256" key="6">
    <source>
        <dbReference type="ARBA" id="ARBA00023157"/>
    </source>
</evidence>
<accession>A0A3Q0SAV5</accession>
<keyword evidence="3" id="KW-0732">Signal</keyword>
<evidence type="ECO:0000259" key="10">
    <source>
        <dbReference type="PROSITE" id="PS50835"/>
    </source>
</evidence>
<evidence type="ECO:0000256" key="1">
    <source>
        <dbReference type="ARBA" id="ARBA00004479"/>
    </source>
</evidence>
<dbReference type="GeneTree" id="ENSGT01030000234556"/>
<evidence type="ECO:0000256" key="4">
    <source>
        <dbReference type="ARBA" id="ARBA00022989"/>
    </source>
</evidence>
<evidence type="ECO:0000256" key="5">
    <source>
        <dbReference type="ARBA" id="ARBA00023136"/>
    </source>
</evidence>
<reference evidence="11" key="1">
    <citation type="submission" date="2025-08" db="UniProtKB">
        <authorList>
            <consortium name="Ensembl"/>
        </authorList>
    </citation>
    <scope>IDENTIFICATION</scope>
</reference>
<name>A0A3Q0SAV5_AMPCI</name>
<dbReference type="InterPro" id="IPR000920">
    <property type="entry name" value="Myelin_P0-rel"/>
</dbReference>
<keyword evidence="2 9" id="KW-0812">Transmembrane</keyword>
<dbReference type="PRINTS" id="PR00213">
    <property type="entry name" value="MYELINP0"/>
</dbReference>
<dbReference type="GO" id="GO:0005886">
    <property type="term" value="C:plasma membrane"/>
    <property type="evidence" value="ECO:0007669"/>
    <property type="project" value="TreeGrafter"/>
</dbReference>
<dbReference type="InterPro" id="IPR007110">
    <property type="entry name" value="Ig-like_dom"/>
</dbReference>
<dbReference type="Proteomes" id="UP000261340">
    <property type="component" value="Unplaced"/>
</dbReference>
<evidence type="ECO:0000313" key="12">
    <source>
        <dbReference type="Proteomes" id="UP000261340"/>
    </source>
</evidence>
<dbReference type="STRING" id="61819.ENSACIP00000018858"/>
<proteinExistence type="predicted"/>
<dbReference type="SUPFAM" id="SSF48726">
    <property type="entry name" value="Immunoglobulin"/>
    <property type="match status" value="1"/>
</dbReference>
<keyword evidence="7" id="KW-0325">Glycoprotein</keyword>
<keyword evidence="8" id="KW-0393">Immunoglobulin domain</keyword>
<dbReference type="InterPro" id="IPR013106">
    <property type="entry name" value="Ig_V-set"/>
</dbReference>
<evidence type="ECO:0000256" key="8">
    <source>
        <dbReference type="ARBA" id="ARBA00023319"/>
    </source>
</evidence>
<reference evidence="11" key="2">
    <citation type="submission" date="2025-09" db="UniProtKB">
        <authorList>
            <consortium name="Ensembl"/>
        </authorList>
    </citation>
    <scope>IDENTIFICATION</scope>
</reference>
<dbReference type="Pfam" id="PF07686">
    <property type="entry name" value="V-set"/>
    <property type="match status" value="1"/>
</dbReference>
<evidence type="ECO:0000313" key="11">
    <source>
        <dbReference type="Ensembl" id="ENSACIP00000018858.1"/>
    </source>
</evidence>
<evidence type="ECO:0000256" key="7">
    <source>
        <dbReference type="ARBA" id="ARBA00023180"/>
    </source>
</evidence>